<gene>
    <name evidence="1" type="ORF">DARMORV10_A07P12960.1</name>
</gene>
<dbReference type="AlphaFoldDB" id="A0A816YL02"/>
<name>A0A816YL02_BRANA</name>
<dbReference type="Proteomes" id="UP001295469">
    <property type="component" value="Chromosome A07"/>
</dbReference>
<reference evidence="1" key="1">
    <citation type="submission" date="2021-01" db="EMBL/GenBank/DDBJ databases">
        <authorList>
            <consortium name="Genoscope - CEA"/>
            <person name="William W."/>
        </authorList>
    </citation>
    <scope>NUCLEOTIDE SEQUENCE</scope>
</reference>
<evidence type="ECO:0000313" key="1">
    <source>
        <dbReference type="EMBL" id="CAF2161213.1"/>
    </source>
</evidence>
<sequence>MSSRLNILDSLALAISQRSLKKLFHAILLPQEWQLGQPAPPWPAPLRSLSLADLCGSARRNPRFPNLYPNLPRLLHRNLRSGPWVVKMQSSLVLFFSLTLRHLRTHRKSNSFQKDRKRKNGSDELSCSIFAKKIHWLLLKRTNKPTKNHRVVQGGGKNKLLRTFFDSFRLGRESRQSEEDH</sequence>
<accession>A0A816YL02</accession>
<organism evidence="1">
    <name type="scientific">Brassica napus</name>
    <name type="common">Rape</name>
    <dbReference type="NCBI Taxonomy" id="3708"/>
    <lineage>
        <taxon>Eukaryota</taxon>
        <taxon>Viridiplantae</taxon>
        <taxon>Streptophyta</taxon>
        <taxon>Embryophyta</taxon>
        <taxon>Tracheophyta</taxon>
        <taxon>Spermatophyta</taxon>
        <taxon>Magnoliopsida</taxon>
        <taxon>eudicotyledons</taxon>
        <taxon>Gunneridae</taxon>
        <taxon>Pentapetalae</taxon>
        <taxon>rosids</taxon>
        <taxon>malvids</taxon>
        <taxon>Brassicales</taxon>
        <taxon>Brassicaceae</taxon>
        <taxon>Brassiceae</taxon>
        <taxon>Brassica</taxon>
    </lineage>
</organism>
<proteinExistence type="predicted"/>
<protein>
    <submittedName>
        <fullName evidence="1">(rape) hypothetical protein</fullName>
    </submittedName>
</protein>
<dbReference type="EMBL" id="HG994361">
    <property type="protein sequence ID" value="CAF2161213.1"/>
    <property type="molecule type" value="Genomic_DNA"/>
</dbReference>